<evidence type="ECO:0000256" key="4">
    <source>
        <dbReference type="ARBA" id="ARBA00022806"/>
    </source>
</evidence>
<accession>A0A6I6JED5</accession>
<dbReference type="InterPro" id="IPR011545">
    <property type="entry name" value="DEAD/DEAH_box_helicase_dom"/>
</dbReference>
<evidence type="ECO:0000256" key="6">
    <source>
        <dbReference type="PROSITE-ProRule" id="PRU00552"/>
    </source>
</evidence>
<feature type="domain" description="DEAD-box RNA helicase Q" evidence="10">
    <location>
        <begin position="2"/>
        <end position="30"/>
    </location>
</feature>
<dbReference type="InterPro" id="IPR014001">
    <property type="entry name" value="Helicase_ATP-bd"/>
</dbReference>
<dbReference type="InterPro" id="IPR005580">
    <property type="entry name" value="DbpA/CsdA_RNA-bd_dom"/>
</dbReference>
<keyword evidence="3" id="KW-0378">Hydrolase</keyword>
<evidence type="ECO:0000259" key="8">
    <source>
        <dbReference type="PROSITE" id="PS51192"/>
    </source>
</evidence>
<dbReference type="PANTHER" id="PTHR47963">
    <property type="entry name" value="DEAD-BOX ATP-DEPENDENT RNA HELICASE 47, MITOCHONDRIAL"/>
    <property type="match status" value="1"/>
</dbReference>
<dbReference type="EC" id="3.6.4.13" evidence="1"/>
<dbReference type="KEGG" id="psel:GM415_10315"/>
<dbReference type="Pfam" id="PF00270">
    <property type="entry name" value="DEAD"/>
    <property type="match status" value="1"/>
</dbReference>
<dbReference type="SMART" id="SM00490">
    <property type="entry name" value="HELICc"/>
    <property type="match status" value="1"/>
</dbReference>
<feature type="domain" description="Helicase ATP-binding" evidence="8">
    <location>
        <begin position="34"/>
        <end position="204"/>
    </location>
</feature>
<keyword evidence="4 11" id="KW-0347">Helicase</keyword>
<keyword evidence="2" id="KW-0547">Nucleotide-binding</keyword>
<evidence type="ECO:0000259" key="9">
    <source>
        <dbReference type="PROSITE" id="PS51194"/>
    </source>
</evidence>
<organism evidence="11 12">
    <name type="scientific">Pseudodesulfovibrio cashew</name>
    <dbReference type="NCBI Taxonomy" id="2678688"/>
    <lineage>
        <taxon>Bacteria</taxon>
        <taxon>Pseudomonadati</taxon>
        <taxon>Thermodesulfobacteriota</taxon>
        <taxon>Desulfovibrionia</taxon>
        <taxon>Desulfovibrionales</taxon>
        <taxon>Desulfovibrionaceae</taxon>
    </lineage>
</organism>
<evidence type="ECO:0000313" key="11">
    <source>
        <dbReference type="EMBL" id="QGY40501.1"/>
    </source>
</evidence>
<dbReference type="Pfam" id="PF00271">
    <property type="entry name" value="Helicase_C"/>
    <property type="match status" value="1"/>
</dbReference>
<dbReference type="InterPro" id="IPR044742">
    <property type="entry name" value="DEAD/DEAH_RhlB"/>
</dbReference>
<dbReference type="Gene3D" id="3.40.50.300">
    <property type="entry name" value="P-loop containing nucleotide triphosphate hydrolases"/>
    <property type="match status" value="2"/>
</dbReference>
<dbReference type="InterPro" id="IPR001650">
    <property type="entry name" value="Helicase_C-like"/>
</dbReference>
<reference evidence="11 12" key="1">
    <citation type="submission" date="2019-11" db="EMBL/GenBank/DDBJ databases">
        <authorList>
            <person name="Zheng R.K."/>
            <person name="Sun C.M."/>
        </authorList>
    </citation>
    <scope>NUCLEOTIDE SEQUENCE [LARGE SCALE GENOMIC DNA]</scope>
    <source>
        <strain evidence="11 12">SRB007</strain>
    </source>
</reference>
<dbReference type="GO" id="GO:0003724">
    <property type="term" value="F:RNA helicase activity"/>
    <property type="evidence" value="ECO:0007669"/>
    <property type="project" value="UniProtKB-EC"/>
</dbReference>
<feature type="short sequence motif" description="Q motif" evidence="6">
    <location>
        <begin position="2"/>
        <end position="30"/>
    </location>
</feature>
<evidence type="ECO:0000313" key="12">
    <source>
        <dbReference type="Proteomes" id="UP000428328"/>
    </source>
</evidence>
<dbReference type="InterPro" id="IPR027417">
    <property type="entry name" value="P-loop_NTPase"/>
</dbReference>
<dbReference type="GO" id="GO:0003723">
    <property type="term" value="F:RNA binding"/>
    <property type="evidence" value="ECO:0007669"/>
    <property type="project" value="TreeGrafter"/>
</dbReference>
<dbReference type="RefSeq" id="WP_158947860.1">
    <property type="nucleotide sequence ID" value="NZ_CP046400.1"/>
</dbReference>
<dbReference type="InterPro" id="IPR014014">
    <property type="entry name" value="RNA_helicase_DEAD_Q_motif"/>
</dbReference>
<dbReference type="AlphaFoldDB" id="A0A6I6JED5"/>
<protein>
    <recommendedName>
        <fullName evidence="1">RNA helicase</fullName>
        <ecNumber evidence="1">3.6.4.13</ecNumber>
    </recommendedName>
</protein>
<evidence type="ECO:0000256" key="3">
    <source>
        <dbReference type="ARBA" id="ARBA00022801"/>
    </source>
</evidence>
<dbReference type="CDD" id="cd00268">
    <property type="entry name" value="DEADc"/>
    <property type="match status" value="1"/>
</dbReference>
<name>A0A6I6JED5_9BACT</name>
<dbReference type="Pfam" id="PF03880">
    <property type="entry name" value="DbpA"/>
    <property type="match status" value="1"/>
</dbReference>
<evidence type="ECO:0000256" key="7">
    <source>
        <dbReference type="SAM" id="MobiDB-lite"/>
    </source>
</evidence>
<keyword evidence="12" id="KW-1185">Reference proteome</keyword>
<dbReference type="GO" id="GO:0016787">
    <property type="term" value="F:hydrolase activity"/>
    <property type="evidence" value="ECO:0007669"/>
    <property type="project" value="UniProtKB-KW"/>
</dbReference>
<dbReference type="SUPFAM" id="SSF52540">
    <property type="entry name" value="P-loop containing nucleoside triphosphate hydrolases"/>
    <property type="match status" value="1"/>
</dbReference>
<dbReference type="PROSITE" id="PS51194">
    <property type="entry name" value="HELICASE_CTER"/>
    <property type="match status" value="1"/>
</dbReference>
<dbReference type="Proteomes" id="UP000428328">
    <property type="component" value="Chromosome"/>
</dbReference>
<evidence type="ECO:0000256" key="2">
    <source>
        <dbReference type="ARBA" id="ARBA00022741"/>
    </source>
</evidence>
<feature type="region of interest" description="Disordered" evidence="7">
    <location>
        <begin position="513"/>
        <end position="551"/>
    </location>
</feature>
<proteinExistence type="predicted"/>
<evidence type="ECO:0000256" key="5">
    <source>
        <dbReference type="ARBA" id="ARBA00022840"/>
    </source>
</evidence>
<dbReference type="InterPro" id="IPR012677">
    <property type="entry name" value="Nucleotide-bd_a/b_plait_sf"/>
</dbReference>
<gene>
    <name evidence="11" type="ORF">GM415_10315</name>
</gene>
<evidence type="ECO:0000256" key="1">
    <source>
        <dbReference type="ARBA" id="ARBA00012552"/>
    </source>
</evidence>
<dbReference type="CDD" id="cd12252">
    <property type="entry name" value="RRM_DbpA"/>
    <property type="match status" value="1"/>
</dbReference>
<keyword evidence="5" id="KW-0067">ATP-binding</keyword>
<dbReference type="PANTHER" id="PTHR47963:SF8">
    <property type="entry name" value="ATP-DEPENDENT RNA HELICASE DEAD"/>
    <property type="match status" value="1"/>
</dbReference>
<sequence length="551" mass="61307">MTTFKDLGLSEQTLAALESKGFTAPTPIQARTIPMLLQGNIDIVGQAQTGTGKTAAFGLPIIECAEEQGQRVQALILAPTRELAIQVADEINSLKGQKRIRVLPVYGGQAIHMQIKALKRGADVVVGTPGRIMDHLERGTLHIDNLDFFVLDEADEMCNMGFVDDVRAILSEANKDRRTLLFSATMPREVLRIATEFMGDYETVKVETEHSETPLIRHIFHEMADSDRFEALCRVIDAQPDFYGLVFTRTRADADRVAERLNERGYPAEPIHGDLSQPRREDILGRFRSRRATILVATDVAARGIDVPDLTHVVNFALPQDPATFVHRTGRTGRAGKEGVAITLIAPGEFRKLMYITKSTGTDITKAALPRIRDVIYSKKSRLVARLEALMEEEVPDAYQAMARDLMEEKNPADLIAALLLNTFGDELVESSYREIDAVSQAKRGRADLVCALGRSHGMHPKAFVDFITDTAKVKPWLVQHVKVLTNKTVFTVPAAEADTVISRVNSREGRPLVTVDQHKSKPPYRRDFKKSGGPRGGKRPFKKHYKPRSE</sequence>
<dbReference type="InterPro" id="IPR050547">
    <property type="entry name" value="DEAD_box_RNA_helicases"/>
</dbReference>
<feature type="compositionally biased region" description="Basic residues" evidence="7">
    <location>
        <begin position="537"/>
        <end position="551"/>
    </location>
</feature>
<dbReference type="CDD" id="cd18787">
    <property type="entry name" value="SF2_C_DEAD"/>
    <property type="match status" value="1"/>
</dbReference>
<dbReference type="SMART" id="SM00487">
    <property type="entry name" value="DEXDc"/>
    <property type="match status" value="1"/>
</dbReference>
<dbReference type="PROSITE" id="PS51195">
    <property type="entry name" value="Q_MOTIF"/>
    <property type="match status" value="1"/>
</dbReference>
<dbReference type="PROSITE" id="PS51192">
    <property type="entry name" value="HELICASE_ATP_BIND_1"/>
    <property type="match status" value="1"/>
</dbReference>
<dbReference type="Gene3D" id="3.30.70.330">
    <property type="match status" value="1"/>
</dbReference>
<feature type="domain" description="Helicase C-terminal" evidence="9">
    <location>
        <begin position="228"/>
        <end position="376"/>
    </location>
</feature>
<feature type="compositionally biased region" description="Basic and acidic residues" evidence="7">
    <location>
        <begin position="513"/>
        <end position="531"/>
    </location>
</feature>
<dbReference type="EMBL" id="CP046400">
    <property type="protein sequence ID" value="QGY40501.1"/>
    <property type="molecule type" value="Genomic_DNA"/>
</dbReference>
<evidence type="ECO:0000259" key="10">
    <source>
        <dbReference type="PROSITE" id="PS51195"/>
    </source>
</evidence>
<dbReference type="GO" id="GO:0005524">
    <property type="term" value="F:ATP binding"/>
    <property type="evidence" value="ECO:0007669"/>
    <property type="project" value="UniProtKB-KW"/>
</dbReference>